<name>L1JL51_GUITC</name>
<dbReference type="RefSeq" id="XP_005836231.1">
    <property type="nucleotide sequence ID" value="XM_005836174.1"/>
</dbReference>
<evidence type="ECO:0000313" key="4">
    <source>
        <dbReference type="EMBL" id="EKX49251.1"/>
    </source>
</evidence>
<proteinExistence type="predicted"/>
<evidence type="ECO:0000259" key="3">
    <source>
        <dbReference type="PROSITE" id="PS50106"/>
    </source>
</evidence>
<dbReference type="GeneID" id="17306181"/>
<keyword evidence="1" id="KW-0175">Coiled coil</keyword>
<dbReference type="CDD" id="cd00136">
    <property type="entry name" value="PDZ_canonical"/>
    <property type="match status" value="1"/>
</dbReference>
<evidence type="ECO:0000313" key="6">
    <source>
        <dbReference type="Proteomes" id="UP000011087"/>
    </source>
</evidence>
<gene>
    <name evidence="4" type="ORF">GUITHDRAFT_135957</name>
</gene>
<evidence type="ECO:0000256" key="1">
    <source>
        <dbReference type="SAM" id="Coils"/>
    </source>
</evidence>
<evidence type="ECO:0000256" key="2">
    <source>
        <dbReference type="SAM" id="MobiDB-lite"/>
    </source>
</evidence>
<dbReference type="PaxDb" id="55529-EKX49251"/>
<dbReference type="KEGG" id="gtt:GUITHDRAFT_135957"/>
<dbReference type="Pfam" id="PF00595">
    <property type="entry name" value="PDZ"/>
    <property type="match status" value="1"/>
</dbReference>
<sequence length="270" mass="31138">MAARWKVWVVREERQGWTTETNKESSAEDEWMKRGRGGNYVVDNVVPGGLADRSGQIRAGDEILEINRRPLQGCGPAELASICAVSTDKDIQVKYVRGGETSEILLQIQSLYSQRQNSLGDENDLKSSIRRTAEMEARKLEEKVQQSRNQYSNRLQEEVERSRAEGSSRLELQIRVLRAEFDAKLERSLSDIRQSHNQKLDEELEKLRAESKRRLQEKIEKSRADSKARLEAQLEKLRQDSAQRLNQQLAAEKDRLDAQLKSERDWLTMA</sequence>
<keyword evidence="6" id="KW-1185">Reference proteome</keyword>
<reference evidence="4 6" key="1">
    <citation type="journal article" date="2012" name="Nature">
        <title>Algal genomes reveal evolutionary mosaicism and the fate of nucleomorphs.</title>
        <authorList>
            <consortium name="DOE Joint Genome Institute"/>
            <person name="Curtis B.A."/>
            <person name="Tanifuji G."/>
            <person name="Burki F."/>
            <person name="Gruber A."/>
            <person name="Irimia M."/>
            <person name="Maruyama S."/>
            <person name="Arias M.C."/>
            <person name="Ball S.G."/>
            <person name="Gile G.H."/>
            <person name="Hirakawa Y."/>
            <person name="Hopkins J.F."/>
            <person name="Kuo A."/>
            <person name="Rensing S.A."/>
            <person name="Schmutz J."/>
            <person name="Symeonidi A."/>
            <person name="Elias M."/>
            <person name="Eveleigh R.J."/>
            <person name="Herman E.K."/>
            <person name="Klute M.J."/>
            <person name="Nakayama T."/>
            <person name="Obornik M."/>
            <person name="Reyes-Prieto A."/>
            <person name="Armbrust E.V."/>
            <person name="Aves S.J."/>
            <person name="Beiko R.G."/>
            <person name="Coutinho P."/>
            <person name="Dacks J.B."/>
            <person name="Durnford D.G."/>
            <person name="Fast N.M."/>
            <person name="Green B.R."/>
            <person name="Grisdale C.J."/>
            <person name="Hempel F."/>
            <person name="Henrissat B."/>
            <person name="Hoppner M.P."/>
            <person name="Ishida K."/>
            <person name="Kim E."/>
            <person name="Koreny L."/>
            <person name="Kroth P.G."/>
            <person name="Liu Y."/>
            <person name="Malik S.B."/>
            <person name="Maier U.G."/>
            <person name="McRose D."/>
            <person name="Mock T."/>
            <person name="Neilson J.A."/>
            <person name="Onodera N.T."/>
            <person name="Poole A.M."/>
            <person name="Pritham E.J."/>
            <person name="Richards T.A."/>
            <person name="Rocap G."/>
            <person name="Roy S.W."/>
            <person name="Sarai C."/>
            <person name="Schaack S."/>
            <person name="Shirato S."/>
            <person name="Slamovits C.H."/>
            <person name="Spencer D.F."/>
            <person name="Suzuki S."/>
            <person name="Worden A.Z."/>
            <person name="Zauner S."/>
            <person name="Barry K."/>
            <person name="Bell C."/>
            <person name="Bharti A.K."/>
            <person name="Crow J.A."/>
            <person name="Grimwood J."/>
            <person name="Kramer R."/>
            <person name="Lindquist E."/>
            <person name="Lucas S."/>
            <person name="Salamov A."/>
            <person name="McFadden G.I."/>
            <person name="Lane C.E."/>
            <person name="Keeling P.J."/>
            <person name="Gray M.W."/>
            <person name="Grigoriev I.V."/>
            <person name="Archibald J.M."/>
        </authorList>
    </citation>
    <scope>NUCLEOTIDE SEQUENCE</scope>
    <source>
        <strain evidence="4 6">CCMP2712</strain>
    </source>
</reference>
<dbReference type="SUPFAM" id="SSF50156">
    <property type="entry name" value="PDZ domain-like"/>
    <property type="match status" value="1"/>
</dbReference>
<dbReference type="AlphaFoldDB" id="L1JL51"/>
<dbReference type="EMBL" id="JH992982">
    <property type="protein sequence ID" value="EKX49251.1"/>
    <property type="molecule type" value="Genomic_DNA"/>
</dbReference>
<feature type="coiled-coil region" evidence="1">
    <location>
        <begin position="193"/>
        <end position="262"/>
    </location>
</feature>
<feature type="region of interest" description="Disordered" evidence="2">
    <location>
        <begin position="141"/>
        <end position="162"/>
    </location>
</feature>
<organism evidence="4">
    <name type="scientific">Guillardia theta (strain CCMP2712)</name>
    <name type="common">Cryptophyte</name>
    <dbReference type="NCBI Taxonomy" id="905079"/>
    <lineage>
        <taxon>Eukaryota</taxon>
        <taxon>Cryptophyceae</taxon>
        <taxon>Pyrenomonadales</taxon>
        <taxon>Geminigeraceae</taxon>
        <taxon>Guillardia</taxon>
    </lineage>
</organism>
<dbReference type="InterPro" id="IPR001478">
    <property type="entry name" value="PDZ"/>
</dbReference>
<dbReference type="EnsemblProtists" id="EKX49251">
    <property type="protein sequence ID" value="EKX49251"/>
    <property type="gene ID" value="GUITHDRAFT_135957"/>
</dbReference>
<evidence type="ECO:0000313" key="5">
    <source>
        <dbReference type="EnsemblProtists" id="EKX49251"/>
    </source>
</evidence>
<dbReference type="Gene3D" id="2.30.42.10">
    <property type="match status" value="1"/>
</dbReference>
<dbReference type="SMART" id="SM00228">
    <property type="entry name" value="PDZ"/>
    <property type="match status" value="1"/>
</dbReference>
<protein>
    <recommendedName>
        <fullName evidence="3">PDZ domain-containing protein</fullName>
    </recommendedName>
</protein>
<feature type="domain" description="PDZ" evidence="3">
    <location>
        <begin position="16"/>
        <end position="73"/>
    </location>
</feature>
<dbReference type="Proteomes" id="UP000011087">
    <property type="component" value="Unassembled WGS sequence"/>
</dbReference>
<dbReference type="InterPro" id="IPR036034">
    <property type="entry name" value="PDZ_sf"/>
</dbReference>
<dbReference type="HOGENOM" id="CLU_1032251_0_0_1"/>
<dbReference type="OrthoDB" id="6022711at2759"/>
<reference evidence="6" key="2">
    <citation type="submission" date="2012-11" db="EMBL/GenBank/DDBJ databases">
        <authorList>
            <person name="Kuo A."/>
            <person name="Curtis B.A."/>
            <person name="Tanifuji G."/>
            <person name="Burki F."/>
            <person name="Gruber A."/>
            <person name="Irimia M."/>
            <person name="Maruyama S."/>
            <person name="Arias M.C."/>
            <person name="Ball S.G."/>
            <person name="Gile G.H."/>
            <person name="Hirakawa Y."/>
            <person name="Hopkins J.F."/>
            <person name="Rensing S.A."/>
            <person name="Schmutz J."/>
            <person name="Symeonidi A."/>
            <person name="Elias M."/>
            <person name="Eveleigh R.J."/>
            <person name="Herman E.K."/>
            <person name="Klute M.J."/>
            <person name="Nakayama T."/>
            <person name="Obornik M."/>
            <person name="Reyes-Prieto A."/>
            <person name="Armbrust E.V."/>
            <person name="Aves S.J."/>
            <person name="Beiko R.G."/>
            <person name="Coutinho P."/>
            <person name="Dacks J.B."/>
            <person name="Durnford D.G."/>
            <person name="Fast N.M."/>
            <person name="Green B.R."/>
            <person name="Grisdale C."/>
            <person name="Hempe F."/>
            <person name="Henrissat B."/>
            <person name="Hoppner M.P."/>
            <person name="Ishida K.-I."/>
            <person name="Kim E."/>
            <person name="Koreny L."/>
            <person name="Kroth P.G."/>
            <person name="Liu Y."/>
            <person name="Malik S.-B."/>
            <person name="Maier U.G."/>
            <person name="McRose D."/>
            <person name="Mock T."/>
            <person name="Neilson J.A."/>
            <person name="Onodera N.T."/>
            <person name="Poole A.M."/>
            <person name="Pritham E.J."/>
            <person name="Richards T.A."/>
            <person name="Rocap G."/>
            <person name="Roy S.W."/>
            <person name="Sarai C."/>
            <person name="Schaack S."/>
            <person name="Shirato S."/>
            <person name="Slamovits C.H."/>
            <person name="Spencer D.F."/>
            <person name="Suzuki S."/>
            <person name="Worden A.Z."/>
            <person name="Zauner S."/>
            <person name="Barry K."/>
            <person name="Bell C."/>
            <person name="Bharti A.K."/>
            <person name="Crow J.A."/>
            <person name="Grimwood J."/>
            <person name="Kramer R."/>
            <person name="Lindquist E."/>
            <person name="Lucas S."/>
            <person name="Salamov A."/>
            <person name="McFadden G.I."/>
            <person name="Lane C.E."/>
            <person name="Keeling P.J."/>
            <person name="Gray M.W."/>
            <person name="Grigoriev I.V."/>
            <person name="Archibald J.M."/>
        </authorList>
    </citation>
    <scope>NUCLEOTIDE SEQUENCE</scope>
    <source>
        <strain evidence="6">CCMP2712</strain>
    </source>
</reference>
<accession>L1JL51</accession>
<dbReference type="PROSITE" id="PS50106">
    <property type="entry name" value="PDZ"/>
    <property type="match status" value="1"/>
</dbReference>
<reference evidence="5" key="3">
    <citation type="submission" date="2016-03" db="UniProtKB">
        <authorList>
            <consortium name="EnsemblProtists"/>
        </authorList>
    </citation>
    <scope>IDENTIFICATION</scope>
</reference>